<dbReference type="GO" id="GO:0006355">
    <property type="term" value="P:regulation of DNA-templated transcription"/>
    <property type="evidence" value="ECO:0007669"/>
    <property type="project" value="InterPro"/>
</dbReference>
<keyword evidence="14" id="KW-1185">Reference proteome</keyword>
<evidence type="ECO:0000256" key="2">
    <source>
        <dbReference type="ARBA" id="ARBA00007306"/>
    </source>
</evidence>
<evidence type="ECO:0000256" key="3">
    <source>
        <dbReference type="ARBA" id="ARBA00022491"/>
    </source>
</evidence>
<dbReference type="SUPFAM" id="SSF50978">
    <property type="entry name" value="WD40 repeat-like"/>
    <property type="match status" value="1"/>
</dbReference>
<accession>A0AA35IV83</accession>
<dbReference type="GO" id="GO:0031491">
    <property type="term" value="F:nucleosome binding"/>
    <property type="evidence" value="ECO:0007669"/>
    <property type="project" value="TreeGrafter"/>
</dbReference>
<keyword evidence="7 10" id="KW-0805">Transcription regulation</keyword>
<dbReference type="GO" id="GO:0000417">
    <property type="term" value="C:HIR complex"/>
    <property type="evidence" value="ECO:0007669"/>
    <property type="project" value="TreeGrafter"/>
</dbReference>
<dbReference type="AlphaFoldDB" id="A0AA35IV83"/>
<evidence type="ECO:0000256" key="8">
    <source>
        <dbReference type="ARBA" id="ARBA00023163"/>
    </source>
</evidence>
<gene>
    <name evidence="13" type="primary">SMKI15G1960</name>
    <name evidence="13" type="ORF">SMKI_15G1960</name>
</gene>
<dbReference type="GeneID" id="80921262"/>
<feature type="region of interest" description="Disordered" evidence="11">
    <location>
        <begin position="393"/>
        <end position="469"/>
    </location>
</feature>
<dbReference type="GO" id="GO:0006338">
    <property type="term" value="P:chromatin remodeling"/>
    <property type="evidence" value="ECO:0007669"/>
    <property type="project" value="InterPro"/>
</dbReference>
<comment type="function">
    <text evidence="10">Required for replication-independent chromatin assembly and for the periodic repression of histone gene transcription during the cell cycle.</text>
</comment>
<protein>
    <recommendedName>
        <fullName evidence="10">Protein HIR</fullName>
    </recommendedName>
</protein>
<evidence type="ECO:0000256" key="1">
    <source>
        <dbReference type="ARBA" id="ARBA00004123"/>
    </source>
</evidence>
<name>A0AA35IV83_SACMI</name>
<evidence type="ECO:0000256" key="5">
    <source>
        <dbReference type="ARBA" id="ARBA00022737"/>
    </source>
</evidence>
<keyword evidence="6 10" id="KW-0156">Chromatin regulator</keyword>
<dbReference type="FunFam" id="2.130.10.10:FF:001936">
    <property type="entry name" value="Protein HIR2"/>
    <property type="match status" value="1"/>
</dbReference>
<evidence type="ECO:0000313" key="13">
    <source>
        <dbReference type="EMBL" id="CAI4036354.1"/>
    </source>
</evidence>
<keyword evidence="9 10" id="KW-0539">Nucleus</keyword>
<feature type="domain" description="Protein HIRA-like C-terminal" evidence="12">
    <location>
        <begin position="581"/>
        <end position="824"/>
    </location>
</feature>
<keyword evidence="3 10" id="KW-0678">Repressor</keyword>
<evidence type="ECO:0000256" key="9">
    <source>
        <dbReference type="ARBA" id="ARBA00023242"/>
    </source>
</evidence>
<proteinExistence type="inferred from homology"/>
<sequence length="875" mass="98965">MRLLKYPLDIHNKQVNALAALGPYIILVSNDGHVMAWKQQQLIDTAFDKVMIKDLKPEVSFKVNQDSAGDMFFLTGDLETLYIGSEHRLWGYSDWLCKDTNSINPVEKMKNKLIFECKSPNTITDVKYDINLGIIFVLSSNENKILLFHHKSFDKLSEIPTDKMSKPVTGIVDSTGQTFTVMTSDRSILVYQINSTGTHKLVHKLTQHVQMYPLHYKISMSPQADILPVINSVKGVPNNATSCTTLLDRNNNYRVTKTLVTPSSNGCKVLVYSPAFYEKPNKKKGTTARYNLVATSGSTDGTILVWNTKRMKPLFNALQVSSTAINDMSWSQDGFTLFAISNDATLYTFAFQEKDLGVALPQKEIKSLQELNKKLPKLEEPLVEQIPKNLSENVKLEESSSTASIPNDISRSITGKKLSKKKKTNNQNNSLKTIQSTSMEFNTPSYTVPRDLKRKPKETTSNNVALGSKKQKRELQPIDFLDTNLLLPNTSFSRVRLATPKIRSAFKYSPTNNPNLVLDVKNGSGNEQRPTIVKLTSKVLDEDQVLFQDFIPKLITICTAGDTFWSFCSEDGSVYIYSDSGRKLLAPLVLGVSISFLEACGMYLLCLTSIGELYCWNVEQKKLAFPTTTIYPLLNPTLRYSDDILTRAENITLCSITKKGVPLVTLSNGDGYLFDKNMETWLLVSDGWWAYGSQYWDTTNTTGLSSSKTNADTSGSNETNINEIVSDIKNDNQSIINFLERRTNDELNRKGRIKNLQRFARTILMKEGFENMEEIVTLSHLENKILISIRLEESEEFSKLMMVYCIRLSELAYMDRLDDVFQWLYNDISVSSTDSTFAEKDFRMNLLKKILIACGDIRQVQRVTTRYAKEMNIIS</sequence>
<dbReference type="RefSeq" id="XP_056079474.1">
    <property type="nucleotide sequence ID" value="XM_056225679.1"/>
</dbReference>
<evidence type="ECO:0000256" key="10">
    <source>
        <dbReference type="RuleBase" id="RU364014"/>
    </source>
</evidence>
<dbReference type="InterPro" id="IPR036322">
    <property type="entry name" value="WD40_repeat_dom_sf"/>
</dbReference>
<feature type="compositionally biased region" description="Polar residues" evidence="11">
    <location>
        <begin position="399"/>
        <end position="413"/>
    </location>
</feature>
<reference evidence="13" key="1">
    <citation type="submission" date="2022-10" db="EMBL/GenBank/DDBJ databases">
        <authorList>
            <person name="Byrne P K."/>
        </authorList>
    </citation>
    <scope>NUCLEOTIDE SEQUENCE</scope>
    <source>
        <strain evidence="13">IFO1815</strain>
    </source>
</reference>
<dbReference type="PANTHER" id="PTHR13831:SF1">
    <property type="entry name" value="PROTEIN HIR2"/>
    <property type="match status" value="1"/>
</dbReference>
<dbReference type="GO" id="GO:0005634">
    <property type="term" value="C:nucleus"/>
    <property type="evidence" value="ECO:0007669"/>
    <property type="project" value="UniProtKB-SubCell"/>
</dbReference>
<keyword evidence="8 10" id="KW-0804">Transcription</keyword>
<dbReference type="Pfam" id="PF07569">
    <property type="entry name" value="Hira"/>
    <property type="match status" value="1"/>
</dbReference>
<evidence type="ECO:0000313" key="14">
    <source>
        <dbReference type="Proteomes" id="UP001161438"/>
    </source>
</evidence>
<dbReference type="Gene3D" id="2.130.10.10">
    <property type="entry name" value="YVTN repeat-like/Quinoprotein amine dehydrogenase"/>
    <property type="match status" value="1"/>
</dbReference>
<dbReference type="Proteomes" id="UP001161438">
    <property type="component" value="Chromosome 15"/>
</dbReference>
<dbReference type="EMBL" id="OX365771">
    <property type="protein sequence ID" value="CAI4036354.1"/>
    <property type="molecule type" value="Genomic_DNA"/>
</dbReference>
<keyword evidence="4 10" id="KW-0853">WD repeat</keyword>
<evidence type="ECO:0000256" key="6">
    <source>
        <dbReference type="ARBA" id="ARBA00022853"/>
    </source>
</evidence>
<dbReference type="GO" id="GO:0000785">
    <property type="term" value="C:chromatin"/>
    <property type="evidence" value="ECO:0007669"/>
    <property type="project" value="TreeGrafter"/>
</dbReference>
<comment type="similarity">
    <text evidence="2 10">Belongs to the WD repeat HIR1 family.</text>
</comment>
<dbReference type="InterPro" id="IPR015943">
    <property type="entry name" value="WD40/YVTN_repeat-like_dom_sf"/>
</dbReference>
<evidence type="ECO:0000256" key="11">
    <source>
        <dbReference type="SAM" id="MobiDB-lite"/>
    </source>
</evidence>
<evidence type="ECO:0000259" key="12">
    <source>
        <dbReference type="Pfam" id="PF07569"/>
    </source>
</evidence>
<dbReference type="PANTHER" id="PTHR13831">
    <property type="entry name" value="MEMBER OF THE HIR1 FAMILY OF WD-REPEAT PROTEINS"/>
    <property type="match status" value="1"/>
</dbReference>
<feature type="compositionally biased region" description="Polar residues" evidence="11">
    <location>
        <begin position="434"/>
        <end position="446"/>
    </location>
</feature>
<organism evidence="13 14">
    <name type="scientific">Saccharomyces mikatae IFO 1815</name>
    <dbReference type="NCBI Taxonomy" id="226126"/>
    <lineage>
        <taxon>Eukaryota</taxon>
        <taxon>Fungi</taxon>
        <taxon>Dikarya</taxon>
        <taxon>Ascomycota</taxon>
        <taxon>Saccharomycotina</taxon>
        <taxon>Saccharomycetes</taxon>
        <taxon>Saccharomycetales</taxon>
        <taxon>Saccharomycetaceae</taxon>
        <taxon>Saccharomyces</taxon>
    </lineage>
</organism>
<dbReference type="GO" id="GO:0006351">
    <property type="term" value="P:DNA-templated transcription"/>
    <property type="evidence" value="ECO:0007669"/>
    <property type="project" value="InterPro"/>
</dbReference>
<keyword evidence="5 10" id="KW-0677">Repeat</keyword>
<evidence type="ECO:0000256" key="7">
    <source>
        <dbReference type="ARBA" id="ARBA00023015"/>
    </source>
</evidence>
<dbReference type="InterPro" id="IPR011494">
    <property type="entry name" value="HIRA-like_C"/>
</dbReference>
<comment type="subcellular location">
    <subcellularLocation>
        <location evidence="1 10">Nucleus</location>
    </subcellularLocation>
</comment>
<evidence type="ECO:0000256" key="4">
    <source>
        <dbReference type="ARBA" id="ARBA00022574"/>
    </source>
</evidence>
<dbReference type="InterPro" id="IPR031120">
    <property type="entry name" value="HIR1-like"/>
</dbReference>